<protein>
    <submittedName>
        <fullName evidence="2">Uncharacterized protein</fullName>
    </submittedName>
</protein>
<sequence length="237" mass="25030">MSEGAKDLTVAQHEVRRELPDEPEALDATEDCESMENTQEDMSSSHKVMDFGAEELGEEGAAEELGEEGAAEELGEEGAAEELGEEGAAEPRGHNGQKSSKRPNSAELSRALNPRPVLHLSCSSRNGLDAPDDVPMLSPESPVCKQLPADGSAPDRECPLPDLAANADRSPGILEACESAPPVARVDSGSLPRASTKAVARTTTKDAKNPARFGSSHAKHHHHHDAAGRHAGTTSRR</sequence>
<feature type="region of interest" description="Disordered" evidence="1">
    <location>
        <begin position="181"/>
        <end position="237"/>
    </location>
</feature>
<organism evidence="2 3">
    <name type="scientific">Muraenolepis orangiensis</name>
    <name type="common">Patagonian moray cod</name>
    <dbReference type="NCBI Taxonomy" id="630683"/>
    <lineage>
        <taxon>Eukaryota</taxon>
        <taxon>Metazoa</taxon>
        <taxon>Chordata</taxon>
        <taxon>Craniata</taxon>
        <taxon>Vertebrata</taxon>
        <taxon>Euteleostomi</taxon>
        <taxon>Actinopterygii</taxon>
        <taxon>Neopterygii</taxon>
        <taxon>Teleostei</taxon>
        <taxon>Neoteleostei</taxon>
        <taxon>Acanthomorphata</taxon>
        <taxon>Zeiogadaria</taxon>
        <taxon>Gadariae</taxon>
        <taxon>Gadiformes</taxon>
        <taxon>Muraenolepidoidei</taxon>
        <taxon>Muraenolepididae</taxon>
        <taxon>Muraenolepis</taxon>
    </lineage>
</organism>
<evidence type="ECO:0000256" key="1">
    <source>
        <dbReference type="SAM" id="MobiDB-lite"/>
    </source>
</evidence>
<gene>
    <name evidence="2" type="ORF">NHX12_022465</name>
</gene>
<name>A0A9Q0EQ78_9TELE</name>
<comment type="caution">
    <text evidence="2">The sequence shown here is derived from an EMBL/GenBank/DDBJ whole genome shotgun (WGS) entry which is preliminary data.</text>
</comment>
<feature type="compositionally biased region" description="Acidic residues" evidence="1">
    <location>
        <begin position="21"/>
        <end position="34"/>
    </location>
</feature>
<keyword evidence="3" id="KW-1185">Reference proteome</keyword>
<proteinExistence type="predicted"/>
<evidence type="ECO:0000313" key="3">
    <source>
        <dbReference type="Proteomes" id="UP001148018"/>
    </source>
</evidence>
<reference evidence="2" key="1">
    <citation type="submission" date="2022-07" db="EMBL/GenBank/DDBJ databases">
        <title>Chromosome-level genome of Muraenolepis orangiensis.</title>
        <authorList>
            <person name="Kim J."/>
        </authorList>
    </citation>
    <scope>NUCLEOTIDE SEQUENCE</scope>
    <source>
        <strain evidence="2">KU_S4_2022</strain>
        <tissue evidence="2">Muscle</tissue>
    </source>
</reference>
<feature type="compositionally biased region" description="Polar residues" evidence="1">
    <location>
        <begin position="96"/>
        <end position="107"/>
    </location>
</feature>
<feature type="region of interest" description="Disordered" evidence="1">
    <location>
        <begin position="1"/>
        <end position="166"/>
    </location>
</feature>
<dbReference type="Proteomes" id="UP001148018">
    <property type="component" value="Unassembled WGS sequence"/>
</dbReference>
<accession>A0A9Q0EQ78</accession>
<feature type="compositionally biased region" description="Acidic residues" evidence="1">
    <location>
        <begin position="52"/>
        <end position="88"/>
    </location>
</feature>
<evidence type="ECO:0000313" key="2">
    <source>
        <dbReference type="EMBL" id="KAJ3610373.1"/>
    </source>
</evidence>
<dbReference type="EMBL" id="JANIIK010000038">
    <property type="protein sequence ID" value="KAJ3610373.1"/>
    <property type="molecule type" value="Genomic_DNA"/>
</dbReference>
<dbReference type="AlphaFoldDB" id="A0A9Q0EQ78"/>